<protein>
    <submittedName>
        <fullName evidence="5">GntR family transcriptional regulator</fullName>
    </submittedName>
</protein>
<dbReference type="SUPFAM" id="SSF46785">
    <property type="entry name" value="Winged helix' DNA-binding domain"/>
    <property type="match status" value="1"/>
</dbReference>
<dbReference type="InterPro" id="IPR000524">
    <property type="entry name" value="Tscrpt_reg_HTH_GntR"/>
</dbReference>
<dbReference type="InterPro" id="IPR036390">
    <property type="entry name" value="WH_DNA-bd_sf"/>
</dbReference>
<keyword evidence="2" id="KW-0238">DNA-binding</keyword>
<dbReference type="AlphaFoldDB" id="A0A9D1DLF7"/>
<dbReference type="GO" id="GO:0003677">
    <property type="term" value="F:DNA binding"/>
    <property type="evidence" value="ECO:0007669"/>
    <property type="project" value="UniProtKB-KW"/>
</dbReference>
<reference evidence="5" key="1">
    <citation type="submission" date="2020-10" db="EMBL/GenBank/DDBJ databases">
        <authorList>
            <person name="Gilroy R."/>
        </authorList>
    </citation>
    <scope>NUCLEOTIDE SEQUENCE</scope>
    <source>
        <strain evidence="5">ChiGjej3B3-7149</strain>
    </source>
</reference>
<name>A0A9D1DLF7_9FIRM</name>
<sequence length="127" mass="13929">MIDFGAFRAEDGTPIYLQIIKYLKQGVVSGAVADGDELPSRRVLSALLGLNPNTVQKACRMLEEEGLLVSHAGAKSCVRVTPELREWVRAELIRSDAVAAASAFRRMGVPLEEAIELVKRAYEEAEE</sequence>
<evidence type="ECO:0000256" key="2">
    <source>
        <dbReference type="ARBA" id="ARBA00023125"/>
    </source>
</evidence>
<accession>A0A9D1DLF7</accession>
<dbReference type="PANTHER" id="PTHR38445:SF9">
    <property type="entry name" value="HTH-TYPE TRANSCRIPTIONAL REPRESSOR YTRA"/>
    <property type="match status" value="1"/>
</dbReference>
<dbReference type="GO" id="GO:0003700">
    <property type="term" value="F:DNA-binding transcription factor activity"/>
    <property type="evidence" value="ECO:0007669"/>
    <property type="project" value="InterPro"/>
</dbReference>
<reference evidence="5" key="2">
    <citation type="journal article" date="2021" name="PeerJ">
        <title>Extensive microbial diversity within the chicken gut microbiome revealed by metagenomics and culture.</title>
        <authorList>
            <person name="Gilroy R."/>
            <person name="Ravi A."/>
            <person name="Getino M."/>
            <person name="Pursley I."/>
            <person name="Horton D.L."/>
            <person name="Alikhan N.F."/>
            <person name="Baker D."/>
            <person name="Gharbi K."/>
            <person name="Hall N."/>
            <person name="Watson M."/>
            <person name="Adriaenssens E.M."/>
            <person name="Foster-Nyarko E."/>
            <person name="Jarju S."/>
            <person name="Secka A."/>
            <person name="Antonio M."/>
            <person name="Oren A."/>
            <person name="Chaudhuri R.R."/>
            <person name="La Ragione R."/>
            <person name="Hildebrand F."/>
            <person name="Pallen M.J."/>
        </authorList>
    </citation>
    <scope>NUCLEOTIDE SEQUENCE</scope>
    <source>
        <strain evidence="5">ChiGjej3B3-7149</strain>
    </source>
</reference>
<dbReference type="PANTHER" id="PTHR38445">
    <property type="entry name" value="HTH-TYPE TRANSCRIPTIONAL REPRESSOR YTRA"/>
    <property type="match status" value="1"/>
</dbReference>
<dbReference type="SMART" id="SM00345">
    <property type="entry name" value="HTH_GNTR"/>
    <property type="match status" value="1"/>
</dbReference>
<dbReference type="EMBL" id="DVHH01000132">
    <property type="protein sequence ID" value="HIR54986.1"/>
    <property type="molecule type" value="Genomic_DNA"/>
</dbReference>
<evidence type="ECO:0000313" key="5">
    <source>
        <dbReference type="EMBL" id="HIR54986.1"/>
    </source>
</evidence>
<dbReference type="Gene3D" id="1.10.10.10">
    <property type="entry name" value="Winged helix-like DNA-binding domain superfamily/Winged helix DNA-binding domain"/>
    <property type="match status" value="1"/>
</dbReference>
<organism evidence="5 6">
    <name type="scientific">Candidatus Scatomorpha intestinigallinarum</name>
    <dbReference type="NCBI Taxonomy" id="2840923"/>
    <lineage>
        <taxon>Bacteria</taxon>
        <taxon>Bacillati</taxon>
        <taxon>Bacillota</taxon>
        <taxon>Clostridia</taxon>
        <taxon>Eubacteriales</taxon>
        <taxon>Candidatus Scatomorpha</taxon>
    </lineage>
</organism>
<proteinExistence type="predicted"/>
<feature type="domain" description="HTH gntR-type" evidence="4">
    <location>
        <begin position="13"/>
        <end position="81"/>
    </location>
</feature>
<evidence type="ECO:0000256" key="3">
    <source>
        <dbReference type="ARBA" id="ARBA00023163"/>
    </source>
</evidence>
<evidence type="ECO:0000259" key="4">
    <source>
        <dbReference type="PROSITE" id="PS50949"/>
    </source>
</evidence>
<evidence type="ECO:0000256" key="1">
    <source>
        <dbReference type="ARBA" id="ARBA00023015"/>
    </source>
</evidence>
<gene>
    <name evidence="5" type="ORF">IAD36_05230</name>
</gene>
<dbReference type="CDD" id="cd07377">
    <property type="entry name" value="WHTH_GntR"/>
    <property type="match status" value="1"/>
</dbReference>
<dbReference type="Pfam" id="PF00392">
    <property type="entry name" value="GntR"/>
    <property type="match status" value="1"/>
</dbReference>
<dbReference type="PROSITE" id="PS50949">
    <property type="entry name" value="HTH_GNTR"/>
    <property type="match status" value="1"/>
</dbReference>
<evidence type="ECO:0000313" key="6">
    <source>
        <dbReference type="Proteomes" id="UP000824238"/>
    </source>
</evidence>
<dbReference type="InterPro" id="IPR036388">
    <property type="entry name" value="WH-like_DNA-bd_sf"/>
</dbReference>
<dbReference type="Proteomes" id="UP000824238">
    <property type="component" value="Unassembled WGS sequence"/>
</dbReference>
<keyword evidence="1" id="KW-0805">Transcription regulation</keyword>
<comment type="caution">
    <text evidence="5">The sequence shown here is derived from an EMBL/GenBank/DDBJ whole genome shotgun (WGS) entry which is preliminary data.</text>
</comment>
<keyword evidence="3" id="KW-0804">Transcription</keyword>